<evidence type="ECO:0000313" key="1">
    <source>
        <dbReference type="EMBL" id="CAM9671564.1"/>
    </source>
</evidence>
<reference evidence="1" key="1">
    <citation type="submission" date="2023-05" db="EMBL/GenBank/DDBJ databases">
        <authorList>
            <consortium name="ELIXIR-Norway"/>
        </authorList>
    </citation>
    <scope>NUCLEOTIDE SEQUENCE</scope>
</reference>
<feature type="non-terminal residue" evidence="1">
    <location>
        <position position="1"/>
    </location>
</feature>
<dbReference type="EMBL" id="OX596099">
    <property type="protein sequence ID" value="CAM9671564.1"/>
    <property type="molecule type" value="Genomic_DNA"/>
</dbReference>
<dbReference type="Proteomes" id="UP001162501">
    <property type="component" value="Chromosome 15"/>
</dbReference>
<reference evidence="1" key="2">
    <citation type="submission" date="2025-03" db="EMBL/GenBank/DDBJ databases">
        <authorList>
            <consortium name="ELIXIR-Norway"/>
            <consortium name="Elixir Norway"/>
        </authorList>
    </citation>
    <scope>NUCLEOTIDE SEQUENCE</scope>
</reference>
<evidence type="ECO:0000313" key="2">
    <source>
        <dbReference type="Proteomes" id="UP001162501"/>
    </source>
</evidence>
<protein>
    <submittedName>
        <fullName evidence="1">Uncharacterized protein</fullName>
    </submittedName>
</protein>
<name>A0AC59YG42_RANTA</name>
<sequence length="111" mass="11374">KGSCPLRVHSCVMSLGRGHEDHRPGGPAVSGLGGELGRATALSPVARACPLIPPPVPLEGPQSHPQLRSLVSTTCTSDPIRKQRQPLGLALPGAKAPTHSRGKAIRAAVSS</sequence>
<proteinExistence type="predicted"/>
<gene>
    <name evidence="1" type="ORF">MRATA1EN22A_LOCUS5801</name>
</gene>
<organism evidence="1 2">
    <name type="scientific">Rangifer tarandus platyrhynchus</name>
    <name type="common">Svalbard reindeer</name>
    <dbReference type="NCBI Taxonomy" id="3082113"/>
    <lineage>
        <taxon>Eukaryota</taxon>
        <taxon>Metazoa</taxon>
        <taxon>Chordata</taxon>
        <taxon>Craniata</taxon>
        <taxon>Vertebrata</taxon>
        <taxon>Euteleostomi</taxon>
        <taxon>Mammalia</taxon>
        <taxon>Eutheria</taxon>
        <taxon>Laurasiatheria</taxon>
        <taxon>Artiodactyla</taxon>
        <taxon>Ruminantia</taxon>
        <taxon>Pecora</taxon>
        <taxon>Cervidae</taxon>
        <taxon>Odocoileinae</taxon>
        <taxon>Rangifer</taxon>
    </lineage>
</organism>
<feature type="non-terminal residue" evidence="1">
    <location>
        <position position="111"/>
    </location>
</feature>
<accession>A0AC59YG42</accession>